<comment type="subcellular location">
    <subcellularLocation>
        <location evidence="1 8">Cell outer membrane</location>
        <topology evidence="1 8">Multi-pass membrane protein</topology>
    </subcellularLocation>
</comment>
<keyword evidence="3 8" id="KW-1134">Transmembrane beta strand</keyword>
<gene>
    <name evidence="12" type="ordered locus">CCNA_00858</name>
</gene>
<dbReference type="HOGENOM" id="CLU_017617_0_0_5"/>
<keyword evidence="4 8" id="KW-0812">Transmembrane</keyword>
<dbReference type="RefSeq" id="WP_010918700.1">
    <property type="nucleotide sequence ID" value="NC_011916.1"/>
</dbReference>
<keyword evidence="7 8" id="KW-0998">Cell outer membrane</keyword>
<name>A0A0H3C6P3_CAUVN</name>
<evidence type="ECO:0000256" key="4">
    <source>
        <dbReference type="ARBA" id="ARBA00022692"/>
    </source>
</evidence>
<dbReference type="InterPro" id="IPR039426">
    <property type="entry name" value="TonB-dep_rcpt-like"/>
</dbReference>
<dbReference type="Gene3D" id="2.40.170.20">
    <property type="entry name" value="TonB-dependent receptor, beta-barrel domain"/>
    <property type="match status" value="1"/>
</dbReference>
<feature type="domain" description="TonB-dependent receptor plug" evidence="10">
    <location>
        <begin position="80"/>
        <end position="161"/>
    </location>
</feature>
<evidence type="ECO:0000256" key="7">
    <source>
        <dbReference type="ARBA" id="ARBA00023237"/>
    </source>
</evidence>
<dbReference type="PhylomeDB" id="A0A0H3C6P3"/>
<dbReference type="Pfam" id="PF14905">
    <property type="entry name" value="OMP_b-brl_3"/>
    <property type="match status" value="1"/>
</dbReference>
<dbReference type="InterPro" id="IPR037066">
    <property type="entry name" value="Plug_dom_sf"/>
</dbReference>
<dbReference type="Gene3D" id="2.170.130.10">
    <property type="entry name" value="TonB-dependent receptor, plug domain"/>
    <property type="match status" value="1"/>
</dbReference>
<feature type="chain" id="PRO_5002605957" evidence="9">
    <location>
        <begin position="23"/>
        <end position="737"/>
    </location>
</feature>
<dbReference type="Pfam" id="PF07715">
    <property type="entry name" value="Plug"/>
    <property type="match status" value="1"/>
</dbReference>
<dbReference type="GO" id="GO:0015344">
    <property type="term" value="F:siderophore uptake transmembrane transporter activity"/>
    <property type="evidence" value="ECO:0007669"/>
    <property type="project" value="TreeGrafter"/>
</dbReference>
<dbReference type="PATRIC" id="fig|565050.3.peg.845"/>
<reference evidence="12 13" key="1">
    <citation type="journal article" date="2010" name="J. Bacteriol.">
        <title>The genetic basis of laboratory adaptation in Caulobacter crescentus.</title>
        <authorList>
            <person name="Marks M.E."/>
            <person name="Castro-Rojas C.M."/>
            <person name="Teiling C."/>
            <person name="Du L."/>
            <person name="Kapatral V."/>
            <person name="Walunas T.L."/>
            <person name="Crosson S."/>
        </authorList>
    </citation>
    <scope>NUCLEOTIDE SEQUENCE [LARGE SCALE GENOMIC DNA]</scope>
    <source>
        <strain evidence="13">NA1000 / CB15N</strain>
    </source>
</reference>
<evidence type="ECO:0000256" key="6">
    <source>
        <dbReference type="ARBA" id="ARBA00023136"/>
    </source>
</evidence>
<dbReference type="Proteomes" id="UP000001364">
    <property type="component" value="Chromosome"/>
</dbReference>
<dbReference type="EMBL" id="CP001340">
    <property type="protein sequence ID" value="ACL94323.1"/>
    <property type="molecule type" value="Genomic_DNA"/>
</dbReference>
<dbReference type="PANTHER" id="PTHR30069:SF29">
    <property type="entry name" value="HEMOGLOBIN AND HEMOGLOBIN-HAPTOGLOBIN-BINDING PROTEIN 1-RELATED"/>
    <property type="match status" value="1"/>
</dbReference>
<evidence type="ECO:0000313" key="13">
    <source>
        <dbReference type="Proteomes" id="UP000001364"/>
    </source>
</evidence>
<dbReference type="GO" id="GO:0044718">
    <property type="term" value="P:siderophore transmembrane transport"/>
    <property type="evidence" value="ECO:0007669"/>
    <property type="project" value="TreeGrafter"/>
</dbReference>
<dbReference type="KEGG" id="ccs:CCNA_00858"/>
<evidence type="ECO:0000259" key="10">
    <source>
        <dbReference type="Pfam" id="PF07715"/>
    </source>
</evidence>
<proteinExistence type="inferred from homology"/>
<comment type="similarity">
    <text evidence="8">Belongs to the TonB-dependent receptor family.</text>
</comment>
<dbReference type="GO" id="GO:0009279">
    <property type="term" value="C:cell outer membrane"/>
    <property type="evidence" value="ECO:0007669"/>
    <property type="project" value="UniProtKB-SubCell"/>
</dbReference>
<evidence type="ECO:0000256" key="8">
    <source>
        <dbReference type="PROSITE-ProRule" id="PRU01360"/>
    </source>
</evidence>
<organism evidence="12 13">
    <name type="scientific">Caulobacter vibrioides (strain NA1000 / CB15N)</name>
    <name type="common">Caulobacter crescentus</name>
    <dbReference type="NCBI Taxonomy" id="565050"/>
    <lineage>
        <taxon>Bacteria</taxon>
        <taxon>Pseudomonadati</taxon>
        <taxon>Pseudomonadota</taxon>
        <taxon>Alphaproteobacteria</taxon>
        <taxon>Caulobacterales</taxon>
        <taxon>Caulobacteraceae</taxon>
        <taxon>Caulobacter</taxon>
    </lineage>
</organism>
<dbReference type="PANTHER" id="PTHR30069">
    <property type="entry name" value="TONB-DEPENDENT OUTER MEMBRANE RECEPTOR"/>
    <property type="match status" value="1"/>
</dbReference>
<keyword evidence="12" id="KW-0675">Receptor</keyword>
<evidence type="ECO:0000259" key="11">
    <source>
        <dbReference type="Pfam" id="PF14905"/>
    </source>
</evidence>
<evidence type="ECO:0000256" key="1">
    <source>
        <dbReference type="ARBA" id="ARBA00004571"/>
    </source>
</evidence>
<dbReference type="RefSeq" id="YP_002516231.1">
    <property type="nucleotide sequence ID" value="NC_011916.1"/>
</dbReference>
<sequence length="737" mass="80297">MRLKFALLAAAAVIVPPTLGLAQTAPAQTAPAQAAPAQAAPAKPSDAPTAVEGVVIRSDSTAMRTDIDRRSYSVANDLSAKTGSISDALRNVPSVEVDVQGNVSLRGDPNVTILIDGKPSGMFNGDNRADALQQLPADQIDRVEVMTNPSAAYRPDGSGGVINLITKKTQKPGVTGTVRANIGTDGRYNGGISATRREGKVTLSGDASYRYDRQEVTSIVDRQSLSATGATVLDADQTAEVLNKGGALSLRTGVDYDLDKKTRLSAELRYRGMDYEGDGRETYLSRNGAGVIQQAYLRDSTGVMIRDNSAIAGDYRRQFTGAGHELTSRAEYEITRFKRGGDAFADYSAGASDFYEAFSFGSEQKRANWKLDYTKPLANQSKLKTGLDFEGADNDYNNYGARGATLRGQSIDPARTNRFAYDQDVFAAYVTYERPFGDLTVQTGLRAEQVEIRTDQITTGQKGSNDYLRLYPTLNAGYRLNDANSLSAGFSRRVARPGPQDLNPYPIYQDPYNFRAGNPDLKPQVTDSFELGWQYRKGPTTYLATAFYRDTRDGVTDVVKDLGGGVFLTTRENLAKSRNGGLEFVVVGRLTPKLTYNLSGQAFWNEIDAASLGFTGKRSDTALSGRANVNYQATPKDFFQVNAFTSGRRITPQGYREPVQMINLGYRRKVNDKLNFVVTVNDVVDSFKIAGVTNAARLRDRNETKVNVRTAFIGFSYAFGGGRPRPEQFDFSTGGPN</sequence>
<keyword evidence="6 8" id="KW-0472">Membrane</keyword>
<evidence type="ECO:0000313" key="12">
    <source>
        <dbReference type="EMBL" id="ACL94323.1"/>
    </source>
</evidence>
<dbReference type="PROSITE" id="PS52016">
    <property type="entry name" value="TONB_DEPENDENT_REC_3"/>
    <property type="match status" value="1"/>
</dbReference>
<feature type="domain" description="Outer membrane protein beta-barrel" evidence="11">
    <location>
        <begin position="318"/>
        <end position="717"/>
    </location>
</feature>
<dbReference type="InterPro" id="IPR012910">
    <property type="entry name" value="Plug_dom"/>
</dbReference>
<keyword evidence="2 8" id="KW-0813">Transport</keyword>
<evidence type="ECO:0000256" key="5">
    <source>
        <dbReference type="ARBA" id="ARBA00022729"/>
    </source>
</evidence>
<dbReference type="SMR" id="A0A0H3C6P3"/>
<protein>
    <submittedName>
        <fullName evidence="12">TonB-dependent receptor</fullName>
    </submittedName>
</protein>
<evidence type="ECO:0000256" key="3">
    <source>
        <dbReference type="ARBA" id="ARBA00022452"/>
    </source>
</evidence>
<dbReference type="GeneID" id="7329898"/>
<dbReference type="AlphaFoldDB" id="A0A0H3C6P3"/>
<dbReference type="OrthoDB" id="910296at2"/>
<evidence type="ECO:0000256" key="2">
    <source>
        <dbReference type="ARBA" id="ARBA00022448"/>
    </source>
</evidence>
<keyword evidence="13" id="KW-1185">Reference proteome</keyword>
<evidence type="ECO:0000256" key="9">
    <source>
        <dbReference type="SAM" id="SignalP"/>
    </source>
</evidence>
<dbReference type="InterPro" id="IPR041700">
    <property type="entry name" value="OMP_b-brl_3"/>
</dbReference>
<accession>A0A0H3C6P3</accession>
<feature type="signal peptide" evidence="9">
    <location>
        <begin position="1"/>
        <end position="22"/>
    </location>
</feature>
<keyword evidence="5 9" id="KW-0732">Signal</keyword>
<dbReference type="SUPFAM" id="SSF56935">
    <property type="entry name" value="Porins"/>
    <property type="match status" value="1"/>
</dbReference>
<dbReference type="InterPro" id="IPR036942">
    <property type="entry name" value="Beta-barrel_TonB_sf"/>
</dbReference>